<name>A0A4Q9RAZ9_9GAMM</name>
<proteinExistence type="predicted"/>
<keyword evidence="1" id="KW-0472">Membrane</keyword>
<reference evidence="2 3" key="1">
    <citation type="submission" date="2018-06" db="EMBL/GenBank/DDBJ databases">
        <title>Three novel Pseudomonas species isolated from symptomatic oak.</title>
        <authorList>
            <person name="Bueno-Gonzalez V."/>
            <person name="Brady C."/>
        </authorList>
    </citation>
    <scope>NUCLEOTIDE SEQUENCE [LARGE SCALE GENOMIC DNA]</scope>
    <source>
        <strain evidence="2 3">P17C</strain>
    </source>
</reference>
<keyword evidence="3" id="KW-1185">Reference proteome</keyword>
<dbReference type="EMBL" id="QJUP01000007">
    <property type="protein sequence ID" value="TBU97984.1"/>
    <property type="molecule type" value="Genomic_DNA"/>
</dbReference>
<sequence>MCTSFVPSVGCHAQSCRSHLETERFSMRTSRKWLTCSTLALILAVIAAGLYGQQRWQRLKQENGITAIDWQGLGIGRSGMTLQRFIYKQETADGGRLELSAEGLRLRIGSLFATPALKALHMDRLEIEVRAGAADVESTRPAFDPTMLQQWAAWIPEQGSLPVIELKLPCASGQCQERLSLRWQHAGRELLPAEIDLTAQRDGHRLQLDARAWQARPAELQLNARLSLDGQPRIFLNNLISSAEERWSGSMTMGALPEAPWLLDWLSPWLPQPPQAFPALAEQMHLVVAWSLERPFDSEGLPDGEFNLDLNLPEYWPLPVLGQLKGDLNLQAQGRDGVWLPSSLDAALDWRPEATLLEGVPAALRPAELTLGITPGAPATSRDSLPLRLHLQSEGKLNLQLDSALQLHTRAANYRLESSEGQLRLQAPSLDLFDHRLTGLEATLGFTASADLHQAELRLEQNPTIRIDSLRTSDWAGEKLQLSLKDAHLQADLQQQATEDRRFALNAAPELRVQKLSHALLKPLGWQWSGKLQVNERQLELQGPLRNDAGLTLQLALAQAWGGTLAMDAGLQEIFFRAGNPLSASFSDWPQTLAFDNGRLNARASLEWPAASELTASLRLEARGLSGIYARSELSGLDTLLEMRVNGQKLQVDGARLDLQQLNVGFPIGPLHWQGSYQANLRSPASGRLQWQAAETRLLGGRLWLDAGEVDLAASEQRLALNLEGLQIPELLRAYPAEGLTGSGIIDGNAQLRSSPEGYSIDQGLLNARAPGGVLQFRSAKIQALGQSNPAMKIVAEALDDFHYSRLDSDVRYDERGKLQLGLRLHGNNPTLEGGRPINFSINLEEDIPALLTSLQLSDRVSETIQRRVQQSLQRDKTAP</sequence>
<evidence type="ECO:0000313" key="2">
    <source>
        <dbReference type="EMBL" id="TBU97984.1"/>
    </source>
</evidence>
<evidence type="ECO:0000313" key="3">
    <source>
        <dbReference type="Proteomes" id="UP000292639"/>
    </source>
</evidence>
<organism evidence="2 3">
    <name type="scientific">Stutzerimonas kirkiae</name>
    <dbReference type="NCBI Taxonomy" id="2211392"/>
    <lineage>
        <taxon>Bacteria</taxon>
        <taxon>Pseudomonadati</taxon>
        <taxon>Pseudomonadota</taxon>
        <taxon>Gammaproteobacteria</taxon>
        <taxon>Pseudomonadales</taxon>
        <taxon>Pseudomonadaceae</taxon>
        <taxon>Stutzerimonas</taxon>
    </lineage>
</organism>
<protein>
    <submittedName>
        <fullName evidence="2">Dicarboxylate transport</fullName>
    </submittedName>
</protein>
<accession>A0A4Q9RAZ9</accession>
<dbReference type="InterPro" id="IPR021730">
    <property type="entry name" value="YdbH"/>
</dbReference>
<keyword evidence="1" id="KW-0812">Transmembrane</keyword>
<keyword evidence="1" id="KW-1133">Transmembrane helix</keyword>
<dbReference type="AlphaFoldDB" id="A0A4Q9RAZ9"/>
<evidence type="ECO:0000256" key="1">
    <source>
        <dbReference type="SAM" id="Phobius"/>
    </source>
</evidence>
<feature type="transmembrane region" description="Helical" evidence="1">
    <location>
        <begin position="33"/>
        <end position="52"/>
    </location>
</feature>
<dbReference type="Proteomes" id="UP000292639">
    <property type="component" value="Unassembled WGS sequence"/>
</dbReference>
<dbReference type="Pfam" id="PF11739">
    <property type="entry name" value="YdbH-like"/>
    <property type="match status" value="1"/>
</dbReference>
<gene>
    <name evidence="2" type="ORF">DNJ96_07635</name>
</gene>
<comment type="caution">
    <text evidence="2">The sequence shown here is derived from an EMBL/GenBank/DDBJ whole genome shotgun (WGS) entry which is preliminary data.</text>
</comment>